<accession>A0A328AX54</accession>
<reference evidence="2" key="1">
    <citation type="submission" date="2018-05" db="EMBL/GenBank/DDBJ databases">
        <authorList>
            <person name="Li X."/>
        </authorList>
    </citation>
    <scope>NUCLEOTIDE SEQUENCE [LARGE SCALE GENOMIC DNA]</scope>
    <source>
        <strain evidence="2">YIM 73061</strain>
    </source>
</reference>
<dbReference type="InterPro" id="IPR021252">
    <property type="entry name" value="DUF2794"/>
</dbReference>
<dbReference type="EMBL" id="QFYR01000001">
    <property type="protein sequence ID" value="RAK57438.1"/>
    <property type="molecule type" value="Genomic_DNA"/>
</dbReference>
<dbReference type="AlphaFoldDB" id="A0A328AX54"/>
<name>A0A328AX54_9CAUL</name>
<sequence>MAFDPSYVAPRSAGVFFERRELERLLRLYGRMVAAGEWRDYAMDGLSDAAVFSVFRRTSEAPLYKIEKRPALARKQGAWAVIGEGGMILRRGHELEQVLRFFDKGRFKVID</sequence>
<protein>
    <submittedName>
        <fullName evidence="1">DUF2794 domain-containing protein</fullName>
    </submittedName>
</protein>
<comment type="caution">
    <text evidence="1">The sequence shown here is derived from an EMBL/GenBank/DDBJ whole genome shotgun (WGS) entry which is preliminary data.</text>
</comment>
<evidence type="ECO:0000313" key="2">
    <source>
        <dbReference type="Proteomes" id="UP000249725"/>
    </source>
</evidence>
<dbReference type="OrthoDB" id="7159482at2"/>
<organism evidence="1 2">
    <name type="scientific">Phenylobacterium deserti</name>
    <dbReference type="NCBI Taxonomy" id="1914756"/>
    <lineage>
        <taxon>Bacteria</taxon>
        <taxon>Pseudomonadati</taxon>
        <taxon>Pseudomonadota</taxon>
        <taxon>Alphaproteobacteria</taxon>
        <taxon>Caulobacterales</taxon>
        <taxon>Caulobacteraceae</taxon>
        <taxon>Phenylobacterium</taxon>
    </lineage>
</organism>
<keyword evidence="2" id="KW-1185">Reference proteome</keyword>
<dbReference type="Proteomes" id="UP000249725">
    <property type="component" value="Unassembled WGS sequence"/>
</dbReference>
<dbReference type="Pfam" id="PF10984">
    <property type="entry name" value="DUF2794"/>
    <property type="match status" value="1"/>
</dbReference>
<proteinExistence type="predicted"/>
<gene>
    <name evidence="1" type="ORF">DJ018_05725</name>
</gene>
<dbReference type="RefSeq" id="WP_111513890.1">
    <property type="nucleotide sequence ID" value="NZ_QFYR01000001.1"/>
</dbReference>
<evidence type="ECO:0000313" key="1">
    <source>
        <dbReference type="EMBL" id="RAK57438.1"/>
    </source>
</evidence>